<dbReference type="AlphaFoldDB" id="A0A7W7YBY7"/>
<dbReference type="PANTHER" id="PTHR31061">
    <property type="entry name" value="LD22376P"/>
    <property type="match status" value="1"/>
</dbReference>
<organism evidence="2 3">
    <name type="scientific">Prosthecobacter vanneervenii</name>
    <dbReference type="NCBI Taxonomy" id="48466"/>
    <lineage>
        <taxon>Bacteria</taxon>
        <taxon>Pseudomonadati</taxon>
        <taxon>Verrucomicrobiota</taxon>
        <taxon>Verrucomicrobiia</taxon>
        <taxon>Verrucomicrobiales</taxon>
        <taxon>Verrucomicrobiaceae</taxon>
        <taxon>Prosthecobacter</taxon>
    </lineage>
</organism>
<sequence length="404" mass="45350">MNPTTTNQRLLSLDAFRGFIMLLMASSGFGIVQMASAHPGTLWEFIKPQFAHQDWQGCSLWDLIQPSFMFMVGMAVPFSYAKRREHGQSYIGMAWHALSRSILLVALGVMLATRSADKHTVFAFTNVLAQIGLGYFFLFLFTRMGWEYVLSAIILILAGYTWFFVNHPLPSAQDLAAISGMKGTERAVLQGFAGHWSIHTNAAAAFDRWFLNLLPQAQPFQYNAGGYQTLNFIPALATMLGGALTGSFLMRSTKSDKSKCATLFIIGILLLVLGTVLDVRVLPFVGPQLDQYTLLPVVKRIWTPSWAVLSGGWVLILLSIFYLVVEILGMRRLVFPLVVVGMNSIIIYLLHSLCAGWILENLHKHLPETAFPAYWAPVIDRCGVLFVLWLICWWLYKQKAFLKL</sequence>
<feature type="transmembrane region" description="Helical" evidence="1">
    <location>
        <begin position="378"/>
        <end position="396"/>
    </location>
</feature>
<dbReference type="GO" id="GO:0016746">
    <property type="term" value="F:acyltransferase activity"/>
    <property type="evidence" value="ECO:0007669"/>
    <property type="project" value="UniProtKB-KW"/>
</dbReference>
<feature type="transmembrane region" description="Helical" evidence="1">
    <location>
        <begin position="262"/>
        <end position="285"/>
    </location>
</feature>
<keyword evidence="3" id="KW-1185">Reference proteome</keyword>
<comment type="caution">
    <text evidence="2">The sequence shown here is derived from an EMBL/GenBank/DDBJ whole genome shotgun (WGS) entry which is preliminary data.</text>
</comment>
<feature type="transmembrane region" description="Helical" evidence="1">
    <location>
        <begin position="93"/>
        <end position="113"/>
    </location>
</feature>
<feature type="transmembrane region" description="Helical" evidence="1">
    <location>
        <begin position="148"/>
        <end position="165"/>
    </location>
</feature>
<feature type="transmembrane region" description="Helical" evidence="1">
    <location>
        <begin position="119"/>
        <end position="141"/>
    </location>
</feature>
<dbReference type="Proteomes" id="UP000590740">
    <property type="component" value="Unassembled WGS sequence"/>
</dbReference>
<evidence type="ECO:0000256" key="1">
    <source>
        <dbReference type="SAM" id="Phobius"/>
    </source>
</evidence>
<keyword evidence="2" id="KW-0012">Acyltransferase</keyword>
<feature type="transmembrane region" description="Helical" evidence="1">
    <location>
        <begin position="20"/>
        <end position="43"/>
    </location>
</feature>
<reference evidence="2 3" key="1">
    <citation type="submission" date="2020-08" db="EMBL/GenBank/DDBJ databases">
        <title>Genomic Encyclopedia of Type Strains, Phase IV (KMG-IV): sequencing the most valuable type-strain genomes for metagenomic binning, comparative biology and taxonomic classification.</title>
        <authorList>
            <person name="Goeker M."/>
        </authorList>
    </citation>
    <scope>NUCLEOTIDE SEQUENCE [LARGE SCALE GENOMIC DNA]</scope>
    <source>
        <strain evidence="2 3">DSM 12252</strain>
    </source>
</reference>
<gene>
    <name evidence="2" type="ORF">HNQ65_002628</name>
</gene>
<feature type="transmembrane region" description="Helical" evidence="1">
    <location>
        <begin position="232"/>
        <end position="250"/>
    </location>
</feature>
<keyword evidence="2" id="KW-0808">Transferase</keyword>
<feature type="transmembrane region" description="Helical" evidence="1">
    <location>
        <begin position="305"/>
        <end position="325"/>
    </location>
</feature>
<proteinExistence type="predicted"/>
<dbReference type="PANTHER" id="PTHR31061:SF24">
    <property type="entry name" value="LD22376P"/>
    <property type="match status" value="1"/>
</dbReference>
<keyword evidence="1" id="KW-0472">Membrane</keyword>
<evidence type="ECO:0000313" key="3">
    <source>
        <dbReference type="Proteomes" id="UP000590740"/>
    </source>
</evidence>
<accession>A0A7W7YBY7</accession>
<evidence type="ECO:0000313" key="2">
    <source>
        <dbReference type="EMBL" id="MBB5033045.1"/>
    </source>
</evidence>
<dbReference type="EMBL" id="JACHIG010000005">
    <property type="protein sequence ID" value="MBB5033045.1"/>
    <property type="molecule type" value="Genomic_DNA"/>
</dbReference>
<keyword evidence="1" id="KW-1133">Transmembrane helix</keyword>
<keyword evidence="1" id="KW-0812">Transmembrane</keyword>
<name>A0A7W7YBY7_9BACT</name>
<dbReference type="RefSeq" id="WP_184339966.1">
    <property type="nucleotide sequence ID" value="NZ_JACHIG010000005.1"/>
</dbReference>
<feature type="transmembrane region" description="Helical" evidence="1">
    <location>
        <begin position="337"/>
        <end position="358"/>
    </location>
</feature>
<feature type="transmembrane region" description="Helical" evidence="1">
    <location>
        <begin position="63"/>
        <end position="81"/>
    </location>
</feature>
<protein>
    <submittedName>
        <fullName evidence="2">Putative acyltransferase</fullName>
    </submittedName>
</protein>